<protein>
    <submittedName>
        <fullName evidence="4">Response regulator</fullName>
    </submittedName>
</protein>
<keyword evidence="1 2" id="KW-0597">Phosphoprotein</keyword>
<dbReference type="SUPFAM" id="SSF52172">
    <property type="entry name" value="CheY-like"/>
    <property type="match status" value="1"/>
</dbReference>
<dbReference type="PROSITE" id="PS50110">
    <property type="entry name" value="RESPONSE_REGULATORY"/>
    <property type="match status" value="1"/>
</dbReference>
<gene>
    <name evidence="4" type="ORF">FM069_09130</name>
</gene>
<dbReference type="PANTHER" id="PTHR44591">
    <property type="entry name" value="STRESS RESPONSE REGULATOR PROTEIN 1"/>
    <property type="match status" value="1"/>
</dbReference>
<sequence>MENAVNKTVLVVEDEPAILMLLVDYLTGEGYQVLEADSADAAFLILSGRPHLDLLISDYRLPGGVSGVKIAEPALKLRPNLNVIFISGYATEIFETGSDVLDKATVLGKPFSMETLKRTMESLLG</sequence>
<evidence type="ECO:0000256" key="1">
    <source>
        <dbReference type="ARBA" id="ARBA00022553"/>
    </source>
</evidence>
<reference evidence="4 5" key="1">
    <citation type="submission" date="2019-07" db="EMBL/GenBank/DDBJ databases">
        <title>Pseudomonas mangiferae sp. nov., isolated from bark of mango tree in Thailand.</title>
        <authorList>
            <person name="Srisuk N."/>
            <person name="Anurat P."/>
        </authorList>
    </citation>
    <scope>NUCLEOTIDE SEQUENCE [LARGE SCALE GENOMIC DNA]</scope>
    <source>
        <strain evidence="4 5">DMKU_BBB3-04</strain>
    </source>
</reference>
<dbReference type="EMBL" id="VJOY01000005">
    <property type="protein sequence ID" value="TRX75248.1"/>
    <property type="molecule type" value="Genomic_DNA"/>
</dbReference>
<dbReference type="Proteomes" id="UP000315235">
    <property type="component" value="Unassembled WGS sequence"/>
</dbReference>
<dbReference type="RefSeq" id="WP_143487990.1">
    <property type="nucleotide sequence ID" value="NZ_VJOY01000005.1"/>
</dbReference>
<evidence type="ECO:0000313" key="5">
    <source>
        <dbReference type="Proteomes" id="UP000315235"/>
    </source>
</evidence>
<evidence type="ECO:0000256" key="2">
    <source>
        <dbReference type="PROSITE-ProRule" id="PRU00169"/>
    </source>
</evidence>
<evidence type="ECO:0000259" key="3">
    <source>
        <dbReference type="PROSITE" id="PS50110"/>
    </source>
</evidence>
<organism evidence="4 5">
    <name type="scientific">Pseudomonas mangiferae</name>
    <dbReference type="NCBI Taxonomy" id="2593654"/>
    <lineage>
        <taxon>Bacteria</taxon>
        <taxon>Pseudomonadati</taxon>
        <taxon>Pseudomonadota</taxon>
        <taxon>Gammaproteobacteria</taxon>
        <taxon>Pseudomonadales</taxon>
        <taxon>Pseudomonadaceae</taxon>
        <taxon>Pseudomonas</taxon>
    </lineage>
</organism>
<dbReference type="GO" id="GO:0000160">
    <property type="term" value="P:phosphorelay signal transduction system"/>
    <property type="evidence" value="ECO:0007669"/>
    <property type="project" value="InterPro"/>
</dbReference>
<proteinExistence type="predicted"/>
<keyword evidence="5" id="KW-1185">Reference proteome</keyword>
<dbReference type="PANTHER" id="PTHR44591:SF21">
    <property type="entry name" value="TWO-COMPONENT RESPONSE REGULATOR"/>
    <property type="match status" value="1"/>
</dbReference>
<dbReference type="InterPro" id="IPR011006">
    <property type="entry name" value="CheY-like_superfamily"/>
</dbReference>
<evidence type="ECO:0000313" key="4">
    <source>
        <dbReference type="EMBL" id="TRX75248.1"/>
    </source>
</evidence>
<dbReference type="Pfam" id="PF00072">
    <property type="entry name" value="Response_reg"/>
    <property type="match status" value="1"/>
</dbReference>
<dbReference type="InterPro" id="IPR050595">
    <property type="entry name" value="Bact_response_regulator"/>
</dbReference>
<accession>A0A553H0H2</accession>
<comment type="caution">
    <text evidence="4">The sequence shown here is derived from an EMBL/GenBank/DDBJ whole genome shotgun (WGS) entry which is preliminary data.</text>
</comment>
<feature type="modified residue" description="4-aspartylphosphate" evidence="2">
    <location>
        <position position="58"/>
    </location>
</feature>
<feature type="domain" description="Response regulatory" evidence="3">
    <location>
        <begin position="8"/>
        <end position="124"/>
    </location>
</feature>
<dbReference type="OrthoDB" id="9784719at2"/>
<dbReference type="Gene3D" id="3.40.50.2300">
    <property type="match status" value="1"/>
</dbReference>
<name>A0A553H0H2_9PSED</name>
<dbReference type="AlphaFoldDB" id="A0A553H0H2"/>
<dbReference type="SMART" id="SM00448">
    <property type="entry name" value="REC"/>
    <property type="match status" value="1"/>
</dbReference>
<dbReference type="InterPro" id="IPR001789">
    <property type="entry name" value="Sig_transdc_resp-reg_receiver"/>
</dbReference>